<dbReference type="InterPro" id="IPR005467">
    <property type="entry name" value="His_kinase_dom"/>
</dbReference>
<dbReference type="PANTHER" id="PTHR43304">
    <property type="entry name" value="PHYTOCHROME-LIKE PROTEIN CPH1"/>
    <property type="match status" value="1"/>
</dbReference>
<dbReference type="GO" id="GO:0000155">
    <property type="term" value="F:phosphorelay sensor kinase activity"/>
    <property type="evidence" value="ECO:0007669"/>
    <property type="project" value="InterPro"/>
</dbReference>
<dbReference type="InterPro" id="IPR029151">
    <property type="entry name" value="Sensor-like_sf"/>
</dbReference>
<name>A0A1W6LJT1_9BACT</name>
<sequence>MSIGSKIVLVVAFMIGINVIVDIGIHKVVSESTQVESDRQNLEKYLMWYAGTIEEDRKRLRNTTRELGELKATADFIKSGGDEYKDLVSQIKQLTRLENVLILNINSEVVYNSGGEDWGKVFSEEFIREKNLNLNNTDTRRYGLTKTSQGMTLISADPVISDGQVVGTVIVCELFGKKIASEISGKTGDKINIVPEEKGPFSKEQSEGGINIRRKGGGKFIAHIALDGLGKSEKYALKVEVPSSIAARASTANKVNIFTKIVTGLITLLLILFIVYRTIGQRLETLIDHIIKIRHSGVLVRMMQEEGKDEIDLLGHEFNLMIERLQKDTEMRKAAERDLKKSLDELRRFADVASHDLQEPLRSVTSCVQLLENQYSENLDEQGKQLIDYAVQGSRRMKGLLKALLSYSNIGNTELETENCECNLIVDQAIKDLQQEINEKNAEVKVSDLPAIKGDKMRLQLLFTNLIHNAITYQPEGRKPAVHIESRKTENMWRFEVRDNGIGIEKQYYNQIFIAFKRLHTQQEHEGSGIGLAICKRIVEQHGGKIWVKSEQGVGSSFFFSLPA</sequence>
<evidence type="ECO:0000256" key="9">
    <source>
        <dbReference type="ARBA" id="ARBA00022989"/>
    </source>
</evidence>
<dbReference type="Gene3D" id="1.10.287.130">
    <property type="match status" value="1"/>
</dbReference>
<evidence type="ECO:0000256" key="5">
    <source>
        <dbReference type="ARBA" id="ARBA00022553"/>
    </source>
</evidence>
<evidence type="ECO:0000259" key="12">
    <source>
        <dbReference type="PROSITE" id="PS50885"/>
    </source>
</evidence>
<dbReference type="Pfam" id="PF02518">
    <property type="entry name" value="HATPase_c"/>
    <property type="match status" value="1"/>
</dbReference>
<dbReference type="STRING" id="1941349.STSP1_00385"/>
<feature type="transmembrane region" description="Helical" evidence="10">
    <location>
        <begin position="7"/>
        <end position="25"/>
    </location>
</feature>
<evidence type="ECO:0000256" key="4">
    <source>
        <dbReference type="ARBA" id="ARBA00022475"/>
    </source>
</evidence>
<dbReference type="SUPFAM" id="SSF103190">
    <property type="entry name" value="Sensory domain-like"/>
    <property type="match status" value="1"/>
</dbReference>
<dbReference type="Pfam" id="PF14827">
    <property type="entry name" value="dCache_3"/>
    <property type="match status" value="1"/>
</dbReference>
<protein>
    <recommendedName>
        <fullName evidence="3">histidine kinase</fullName>
        <ecNumber evidence="3">2.7.13.3</ecNumber>
    </recommendedName>
</protein>
<dbReference type="KEGG" id="pbp:STSP1_00385"/>
<keyword evidence="10" id="KW-0472">Membrane</keyword>
<dbReference type="PROSITE" id="PS50109">
    <property type="entry name" value="HIS_KIN"/>
    <property type="match status" value="1"/>
</dbReference>
<keyword evidence="7 10" id="KW-0812">Transmembrane</keyword>
<dbReference type="InterPro" id="IPR036097">
    <property type="entry name" value="HisK_dim/P_sf"/>
</dbReference>
<organism evidence="13 14">
    <name type="scientific">Sedimentisphaera salicampi</name>
    <dbReference type="NCBI Taxonomy" id="1941349"/>
    <lineage>
        <taxon>Bacteria</taxon>
        <taxon>Pseudomonadati</taxon>
        <taxon>Planctomycetota</taxon>
        <taxon>Phycisphaerae</taxon>
        <taxon>Sedimentisphaerales</taxon>
        <taxon>Sedimentisphaeraceae</taxon>
        <taxon>Sedimentisphaera</taxon>
    </lineage>
</organism>
<dbReference type="InterPro" id="IPR029150">
    <property type="entry name" value="dCache_3"/>
</dbReference>
<proteinExistence type="predicted"/>
<dbReference type="InterPro" id="IPR036890">
    <property type="entry name" value="HATPase_C_sf"/>
</dbReference>
<reference evidence="14" key="1">
    <citation type="submission" date="2017-04" db="EMBL/GenBank/DDBJ databases">
        <title>Comparative genomics and description of representatives of a novel lineage of planctomycetes thriving in anoxic sediments.</title>
        <authorList>
            <person name="Spring S."/>
            <person name="Bunk B."/>
            <person name="Sproer C."/>
        </authorList>
    </citation>
    <scope>NUCLEOTIDE SEQUENCE [LARGE SCALE GENOMIC DNA]</scope>
    <source>
        <strain evidence="14">ST-PulAB-D4</strain>
    </source>
</reference>
<evidence type="ECO:0000313" key="13">
    <source>
        <dbReference type="EMBL" id="ARN56015.1"/>
    </source>
</evidence>
<dbReference type="InterPro" id="IPR052162">
    <property type="entry name" value="Sensor_kinase/Photoreceptor"/>
</dbReference>
<dbReference type="PRINTS" id="PR00344">
    <property type="entry name" value="BCTRLSENSOR"/>
</dbReference>
<keyword evidence="8" id="KW-0418">Kinase</keyword>
<dbReference type="CDD" id="cd00082">
    <property type="entry name" value="HisKA"/>
    <property type="match status" value="1"/>
</dbReference>
<accession>A0A1W6LJT1</accession>
<keyword evidence="14" id="KW-1185">Reference proteome</keyword>
<evidence type="ECO:0000256" key="10">
    <source>
        <dbReference type="SAM" id="Phobius"/>
    </source>
</evidence>
<dbReference type="InterPro" id="IPR004358">
    <property type="entry name" value="Sig_transdc_His_kin-like_C"/>
</dbReference>
<evidence type="ECO:0000256" key="1">
    <source>
        <dbReference type="ARBA" id="ARBA00000085"/>
    </source>
</evidence>
<dbReference type="AlphaFoldDB" id="A0A1W6LJT1"/>
<feature type="transmembrane region" description="Helical" evidence="10">
    <location>
        <begin position="257"/>
        <end position="276"/>
    </location>
</feature>
<comment type="catalytic activity">
    <reaction evidence="1">
        <text>ATP + protein L-histidine = ADP + protein N-phospho-L-histidine.</text>
        <dbReference type="EC" id="2.7.13.3"/>
    </reaction>
</comment>
<dbReference type="InterPro" id="IPR003594">
    <property type="entry name" value="HATPase_dom"/>
</dbReference>
<dbReference type="EC" id="2.7.13.3" evidence="3"/>
<evidence type="ECO:0000313" key="14">
    <source>
        <dbReference type="Proteomes" id="UP000193334"/>
    </source>
</evidence>
<evidence type="ECO:0000256" key="3">
    <source>
        <dbReference type="ARBA" id="ARBA00012438"/>
    </source>
</evidence>
<dbReference type="Pfam" id="PF00672">
    <property type="entry name" value="HAMP"/>
    <property type="match status" value="1"/>
</dbReference>
<keyword evidence="5" id="KW-0597">Phosphoprotein</keyword>
<dbReference type="Pfam" id="PF00512">
    <property type="entry name" value="HisKA"/>
    <property type="match status" value="1"/>
</dbReference>
<dbReference type="SMART" id="SM00388">
    <property type="entry name" value="HisKA"/>
    <property type="match status" value="1"/>
</dbReference>
<evidence type="ECO:0000256" key="7">
    <source>
        <dbReference type="ARBA" id="ARBA00022692"/>
    </source>
</evidence>
<dbReference type="InterPro" id="IPR003661">
    <property type="entry name" value="HisK_dim/P_dom"/>
</dbReference>
<keyword evidence="4" id="KW-1003">Cell membrane</keyword>
<keyword evidence="6 13" id="KW-0808">Transferase</keyword>
<comment type="subcellular location">
    <subcellularLocation>
        <location evidence="2">Cell membrane</location>
        <topology evidence="2">Multi-pass membrane protein</topology>
    </subcellularLocation>
</comment>
<dbReference type="PANTHER" id="PTHR43304:SF1">
    <property type="entry name" value="PAC DOMAIN-CONTAINING PROTEIN"/>
    <property type="match status" value="1"/>
</dbReference>
<feature type="domain" description="HAMP" evidence="12">
    <location>
        <begin position="277"/>
        <end position="330"/>
    </location>
</feature>
<gene>
    <name evidence="13" type="primary">cph1_1</name>
    <name evidence="13" type="ORF">STSP1_00385</name>
</gene>
<dbReference type="EMBL" id="CP021023">
    <property type="protein sequence ID" value="ARN56015.1"/>
    <property type="molecule type" value="Genomic_DNA"/>
</dbReference>
<evidence type="ECO:0000256" key="2">
    <source>
        <dbReference type="ARBA" id="ARBA00004651"/>
    </source>
</evidence>
<dbReference type="SMART" id="SM00387">
    <property type="entry name" value="HATPase_c"/>
    <property type="match status" value="1"/>
</dbReference>
<dbReference type="RefSeq" id="WP_085754732.1">
    <property type="nucleotide sequence ID" value="NZ_CP021023.1"/>
</dbReference>
<dbReference type="FunFam" id="3.30.565.10:FF:000006">
    <property type="entry name" value="Sensor histidine kinase WalK"/>
    <property type="match status" value="1"/>
</dbReference>
<dbReference type="InterPro" id="IPR003660">
    <property type="entry name" value="HAMP_dom"/>
</dbReference>
<evidence type="ECO:0000256" key="6">
    <source>
        <dbReference type="ARBA" id="ARBA00022679"/>
    </source>
</evidence>
<dbReference type="SUPFAM" id="SSF47384">
    <property type="entry name" value="Homodimeric domain of signal transducing histidine kinase"/>
    <property type="match status" value="1"/>
</dbReference>
<evidence type="ECO:0000256" key="8">
    <source>
        <dbReference type="ARBA" id="ARBA00022777"/>
    </source>
</evidence>
<keyword evidence="9 10" id="KW-1133">Transmembrane helix</keyword>
<dbReference type="SMART" id="SM00304">
    <property type="entry name" value="HAMP"/>
    <property type="match status" value="1"/>
</dbReference>
<dbReference type="Gene3D" id="6.10.340.10">
    <property type="match status" value="1"/>
</dbReference>
<evidence type="ECO:0000259" key="11">
    <source>
        <dbReference type="PROSITE" id="PS50109"/>
    </source>
</evidence>
<dbReference type="GO" id="GO:0005886">
    <property type="term" value="C:plasma membrane"/>
    <property type="evidence" value="ECO:0007669"/>
    <property type="project" value="UniProtKB-SubCell"/>
</dbReference>
<dbReference type="SUPFAM" id="SSF55874">
    <property type="entry name" value="ATPase domain of HSP90 chaperone/DNA topoisomerase II/histidine kinase"/>
    <property type="match status" value="1"/>
</dbReference>
<dbReference type="Proteomes" id="UP000193334">
    <property type="component" value="Chromosome"/>
</dbReference>
<dbReference type="PROSITE" id="PS50885">
    <property type="entry name" value="HAMP"/>
    <property type="match status" value="1"/>
</dbReference>
<feature type="domain" description="Histidine kinase" evidence="11">
    <location>
        <begin position="352"/>
        <end position="564"/>
    </location>
</feature>
<dbReference type="Gene3D" id="3.30.565.10">
    <property type="entry name" value="Histidine kinase-like ATPase, C-terminal domain"/>
    <property type="match status" value="1"/>
</dbReference>